<protein>
    <recommendedName>
        <fullName evidence="4">Tubulin--tyrosine ligase-like protein 5</fullName>
    </recommendedName>
</protein>
<proteinExistence type="predicted"/>
<dbReference type="GO" id="GO:0036064">
    <property type="term" value="C:ciliary basal body"/>
    <property type="evidence" value="ECO:0007669"/>
    <property type="project" value="TreeGrafter"/>
</dbReference>
<keyword evidence="7" id="KW-1185">Reference proteome</keyword>
<comment type="catalytic activity">
    <reaction evidence="5">
        <text>L-glutamyl-[protein] + L-glutamate + ATP = gamma-L-glutamyl-L-glutamyl-[protein] + ADP + phosphate + H(+)</text>
        <dbReference type="Rhea" id="RHEA:60144"/>
        <dbReference type="Rhea" id="RHEA-COMP:10208"/>
        <dbReference type="Rhea" id="RHEA-COMP:15517"/>
        <dbReference type="ChEBI" id="CHEBI:15378"/>
        <dbReference type="ChEBI" id="CHEBI:29973"/>
        <dbReference type="ChEBI" id="CHEBI:29985"/>
        <dbReference type="ChEBI" id="CHEBI:30616"/>
        <dbReference type="ChEBI" id="CHEBI:43474"/>
        <dbReference type="ChEBI" id="CHEBI:143622"/>
        <dbReference type="ChEBI" id="CHEBI:456216"/>
    </reaction>
    <physiologicalReaction direction="left-to-right" evidence="5">
        <dbReference type="Rhea" id="RHEA:60145"/>
    </physiologicalReaction>
</comment>
<dbReference type="Proteomes" id="UP000179807">
    <property type="component" value="Unassembled WGS sequence"/>
</dbReference>
<reference evidence="6" key="1">
    <citation type="submission" date="2016-10" db="EMBL/GenBank/DDBJ databases">
        <authorList>
            <person name="Benchimol M."/>
            <person name="Almeida L.G."/>
            <person name="Vasconcelos A.T."/>
            <person name="Perreira-Neves A."/>
            <person name="Rosa I.A."/>
            <person name="Tasca T."/>
            <person name="Bogo M.R."/>
            <person name="de Souza W."/>
        </authorList>
    </citation>
    <scope>NUCLEOTIDE SEQUENCE [LARGE SCALE GENOMIC DNA]</scope>
    <source>
        <strain evidence="6">K</strain>
    </source>
</reference>
<organism evidence="6 7">
    <name type="scientific">Tritrichomonas foetus</name>
    <dbReference type="NCBI Taxonomy" id="1144522"/>
    <lineage>
        <taxon>Eukaryota</taxon>
        <taxon>Metamonada</taxon>
        <taxon>Parabasalia</taxon>
        <taxon>Tritrichomonadida</taxon>
        <taxon>Tritrichomonadidae</taxon>
        <taxon>Tritrichomonas</taxon>
    </lineage>
</organism>
<evidence type="ECO:0000256" key="1">
    <source>
        <dbReference type="ARBA" id="ARBA00022598"/>
    </source>
</evidence>
<keyword evidence="1 6" id="KW-0436">Ligase</keyword>
<comment type="caution">
    <text evidence="6">The sequence shown here is derived from an EMBL/GenBank/DDBJ whole genome shotgun (WGS) entry which is preliminary data.</text>
</comment>
<dbReference type="GO" id="GO:0000226">
    <property type="term" value="P:microtubule cytoskeleton organization"/>
    <property type="evidence" value="ECO:0007669"/>
    <property type="project" value="TreeGrafter"/>
</dbReference>
<evidence type="ECO:0000256" key="3">
    <source>
        <dbReference type="ARBA" id="ARBA00022840"/>
    </source>
</evidence>
<dbReference type="GO" id="GO:0015631">
    <property type="term" value="F:tubulin binding"/>
    <property type="evidence" value="ECO:0007669"/>
    <property type="project" value="TreeGrafter"/>
</dbReference>
<evidence type="ECO:0000256" key="2">
    <source>
        <dbReference type="ARBA" id="ARBA00022741"/>
    </source>
</evidence>
<evidence type="ECO:0000256" key="4">
    <source>
        <dbReference type="ARBA" id="ARBA00041448"/>
    </source>
</evidence>
<keyword evidence="2" id="KW-0547">Nucleotide-binding</keyword>
<dbReference type="OrthoDB" id="202825at2759"/>
<dbReference type="PANTHER" id="PTHR12241">
    <property type="entry name" value="TUBULIN POLYGLUTAMYLASE"/>
    <property type="match status" value="1"/>
</dbReference>
<dbReference type="GeneID" id="94841462"/>
<evidence type="ECO:0000256" key="5">
    <source>
        <dbReference type="ARBA" id="ARBA00049274"/>
    </source>
</evidence>
<keyword evidence="3" id="KW-0067">ATP-binding</keyword>
<dbReference type="VEuPathDB" id="TrichDB:TRFO_29387"/>
<dbReference type="GO" id="GO:0005524">
    <property type="term" value="F:ATP binding"/>
    <property type="evidence" value="ECO:0007669"/>
    <property type="project" value="UniProtKB-KW"/>
</dbReference>
<name>A0A1J4K186_9EUKA</name>
<evidence type="ECO:0000313" key="7">
    <source>
        <dbReference type="Proteomes" id="UP000179807"/>
    </source>
</evidence>
<dbReference type="PANTHER" id="PTHR12241:SF145">
    <property type="entry name" value="TUBULIN POLYGLUTAMYLASE TTLL5"/>
    <property type="match status" value="1"/>
</dbReference>
<evidence type="ECO:0000313" key="6">
    <source>
        <dbReference type="EMBL" id="OHT03253.1"/>
    </source>
</evidence>
<accession>A0A1J4K186</accession>
<gene>
    <name evidence="6" type="ORF">TRFO_29387</name>
</gene>
<dbReference type="Gene3D" id="3.30.470.20">
    <property type="entry name" value="ATP-grasp fold, B domain"/>
    <property type="match status" value="1"/>
</dbReference>
<dbReference type="RefSeq" id="XP_068356389.1">
    <property type="nucleotide sequence ID" value="XM_068506758.1"/>
</dbReference>
<sequence>MLEELVYLFKTVPLPFIVIDFPDIGTPQIERNFEAFAYKNCTLSDIHSNVLFQSGFKFQENPMLCHLLIGGRFNDDFLNKLNDFQKVCHFSSTNLIGSKDELHFRMLELKERLGHSIDFYPEAYYPPDDYEKLLEIWTTKPVWIIKAPALSRARNIRLAIPSLEPAPKLPYVIEEYITPPYLITGRKFDIRIYAVVTSIEPLIFYYHKQGLVLFATHDYAKNFPNDASQICEDDKEYLEIVNDLQMHLTNYEINKDSKSFVQCYELDEKIENSKWSLPFLWKYFKSIGVDYKKIKRDIKDVATAAIIAGMCSLRNSHRKKIKLHRKSSFELLGIDILLDSNLKPYLLEINISPGMVGSSQLDIMIKEKVTLDTFHIVRVLQISPTNRNEYSRYIEYERQYKISKHFSEINKNKKSYKANIDKSENNEIRNRIKNTLETIIEPWENPAFAEYTIIREFIDELSRKRDFHLAYPKKTNISKFEKHFDHYTYEDIVLNKWLMMDQHKRFDVLLTNFDLYHATMEKCYQAPDRVPNKTKHIESKDTITENNCLIE</sequence>
<dbReference type="SUPFAM" id="SSF56059">
    <property type="entry name" value="Glutathione synthetase ATP-binding domain-like"/>
    <property type="match status" value="1"/>
</dbReference>
<dbReference type="GO" id="GO:0070740">
    <property type="term" value="F:tubulin-glutamic acid ligase activity"/>
    <property type="evidence" value="ECO:0007669"/>
    <property type="project" value="TreeGrafter"/>
</dbReference>
<dbReference type="Pfam" id="PF03133">
    <property type="entry name" value="TTL"/>
    <property type="match status" value="1"/>
</dbReference>
<dbReference type="AlphaFoldDB" id="A0A1J4K186"/>
<dbReference type="PROSITE" id="PS51221">
    <property type="entry name" value="TTL"/>
    <property type="match status" value="1"/>
</dbReference>
<dbReference type="EMBL" id="MLAK01000834">
    <property type="protein sequence ID" value="OHT03253.1"/>
    <property type="molecule type" value="Genomic_DNA"/>
</dbReference>
<dbReference type="InterPro" id="IPR004344">
    <property type="entry name" value="TTL/TTLL_fam"/>
</dbReference>